<organism evidence="2 3">
    <name type="scientific">Ralstonia phage P-PSG-11</name>
    <dbReference type="NCBI Taxonomy" id="2652430"/>
    <lineage>
        <taxon>Viruses</taxon>
        <taxon>Duplodnaviria</taxon>
        <taxon>Heunggongvirae</taxon>
        <taxon>Uroviricota</taxon>
        <taxon>Caudoviricetes</taxon>
        <taxon>Autographivirales</taxon>
        <taxon>Gyeongsanvirus</taxon>
        <taxon>Gyeongsanvirus PPSG11</taxon>
    </lineage>
</organism>
<reference evidence="2 3" key="1">
    <citation type="submission" date="2019-08" db="EMBL/GenBank/DDBJ databases">
        <title>Six bacteriophages against potato bacterial diseases.</title>
        <authorList>
            <person name="Zhang X."/>
            <person name="Kering K."/>
        </authorList>
    </citation>
    <scope>NUCLEOTIDE SEQUENCE [LARGE SCALE GENOMIC DNA]</scope>
</reference>
<sequence length="60" mass="6492">MMSRLLSRFSLHGIVHGGHSASHVAYLSAVSYEAHGWYGKATLVLLVFTLVAALLHLEGD</sequence>
<evidence type="ECO:0000313" key="2">
    <source>
        <dbReference type="EMBL" id="QFP93702.1"/>
    </source>
</evidence>
<keyword evidence="3" id="KW-1185">Reference proteome</keyword>
<name>A0A5P8D5N4_9CAUD</name>
<dbReference type="Proteomes" id="UP000326262">
    <property type="component" value="Segment"/>
</dbReference>
<keyword evidence="1" id="KW-0472">Membrane</keyword>
<accession>A0A5P8D5N4</accession>
<dbReference type="EMBL" id="MN270889">
    <property type="protein sequence ID" value="QFP93702.1"/>
    <property type="molecule type" value="Genomic_DNA"/>
</dbReference>
<keyword evidence="1" id="KW-0812">Transmembrane</keyword>
<keyword evidence="1" id="KW-1133">Transmembrane helix</keyword>
<evidence type="ECO:0000313" key="3">
    <source>
        <dbReference type="Proteomes" id="UP000326262"/>
    </source>
</evidence>
<proteinExistence type="predicted"/>
<protein>
    <submittedName>
        <fullName evidence="2">Uncharacterized protein</fullName>
    </submittedName>
</protein>
<feature type="transmembrane region" description="Helical" evidence="1">
    <location>
        <begin position="37"/>
        <end position="57"/>
    </location>
</feature>
<evidence type="ECO:0000256" key="1">
    <source>
        <dbReference type="SAM" id="Phobius"/>
    </source>
</evidence>